<evidence type="ECO:0000313" key="3">
    <source>
        <dbReference type="EMBL" id="AHN97594.1"/>
    </source>
</evidence>
<dbReference type="PANTHER" id="PTHR30024:SF17">
    <property type="entry name" value="SOLUTE-BINDING PROTEIN FAMILY 3_N-TERMINAL DOMAIN-CONTAINING PROTEIN"/>
    <property type="match status" value="1"/>
</dbReference>
<evidence type="ECO:0000256" key="1">
    <source>
        <dbReference type="SAM" id="SignalP"/>
    </source>
</evidence>
<dbReference type="Gene3D" id="3.40.190.10">
    <property type="entry name" value="Periplasmic binding protein-like II"/>
    <property type="match status" value="2"/>
</dbReference>
<evidence type="ECO:0000259" key="2">
    <source>
        <dbReference type="Pfam" id="PF09084"/>
    </source>
</evidence>
<accession>X2L7F6</accession>
<organism evidence="3">
    <name type="scientific">uncultured bacterium 12AC_lac13</name>
    <dbReference type="NCBI Taxonomy" id="1447233"/>
    <lineage>
        <taxon>Bacteria</taxon>
        <taxon>environmental samples</taxon>
    </lineage>
</organism>
<keyword evidence="1" id="KW-0732">Signal</keyword>
<name>X2L7F6_9BACT</name>
<feature type="domain" description="SsuA/THI5-like" evidence="2">
    <location>
        <begin position="131"/>
        <end position="256"/>
    </location>
</feature>
<dbReference type="SUPFAM" id="SSF53850">
    <property type="entry name" value="Periplasmic binding protein-like II"/>
    <property type="match status" value="1"/>
</dbReference>
<dbReference type="AlphaFoldDB" id="X2L7F6"/>
<feature type="signal peptide" evidence="1">
    <location>
        <begin position="1"/>
        <end position="23"/>
    </location>
</feature>
<sequence length="337" mass="37207">MSGLSRVVLAVALACVSVQHAAAADRLVTVEVDMGDISLNKVPYLIAADTGIYARNGLYVRQYITPAAAENARRSRVVVPAQMVKEDVASAPIQLGSGTPMMYRVTHDPRAAHRVVLTTGENIIRETIVTTSAIARPEDLKGKRLGYSVPGTVTHVAELSFAKQMGWDPNRDLSLVGNANGINPLREGRTDGFFGSAVSVAMAPEMNLKLLIDLTQYRFPVAGSGIMAEREWLKSNRDTAVKFVKAAFEAIALMKKDRAAFDAAVVKWMNITDKAAQDRMYGDIELPEKPYPSVEGIRHTFVLYDSPEMRKYKPEDFYDSSIMTELDRSGFIDRLYR</sequence>
<proteinExistence type="predicted"/>
<protein>
    <submittedName>
        <fullName evidence="3">Nitrate/sulfonate/bicarbonate ABC transporter substrate-binding protein</fullName>
    </submittedName>
</protein>
<dbReference type="PANTHER" id="PTHR30024">
    <property type="entry name" value="ALIPHATIC SULFONATES-BINDING PROTEIN-RELATED"/>
    <property type="match status" value="1"/>
</dbReference>
<dbReference type="Pfam" id="PF09084">
    <property type="entry name" value="NMT1"/>
    <property type="match status" value="1"/>
</dbReference>
<dbReference type="InterPro" id="IPR015168">
    <property type="entry name" value="SsuA/THI5"/>
</dbReference>
<reference evidence="3" key="1">
    <citation type="submission" date="2013-10" db="EMBL/GenBank/DDBJ databases">
        <title>Functional metagenomics reveals novel beta-galactosidases not predictable from gene sequences.</title>
        <authorList>
            <person name="Cheng J."/>
            <person name="Engel K."/>
            <person name="Romantsov T."/>
            <person name="Neufeld J.D."/>
            <person name="Rose D.R."/>
            <person name="Charles T.C."/>
        </authorList>
    </citation>
    <scope>NUCLEOTIDE SEQUENCE</scope>
</reference>
<feature type="chain" id="PRO_5004950436" evidence="1">
    <location>
        <begin position="24"/>
        <end position="337"/>
    </location>
</feature>
<dbReference type="EMBL" id="KF796593">
    <property type="protein sequence ID" value="AHN97594.1"/>
    <property type="molecule type" value="Genomic_DNA"/>
</dbReference>